<feature type="region of interest" description="Disordered" evidence="1">
    <location>
        <begin position="28"/>
        <end position="48"/>
    </location>
</feature>
<dbReference type="Proteomes" id="UP000031443">
    <property type="component" value="Unassembled WGS sequence"/>
</dbReference>
<keyword evidence="3" id="KW-1185">Reference proteome</keyword>
<protein>
    <submittedName>
        <fullName evidence="2">Uncharacterized protein</fullName>
    </submittedName>
</protein>
<feature type="compositionally biased region" description="Basic and acidic residues" evidence="1">
    <location>
        <begin position="38"/>
        <end position="47"/>
    </location>
</feature>
<name>M7BKC8_CHEMY</name>
<accession>M7BKC8</accession>
<evidence type="ECO:0000313" key="3">
    <source>
        <dbReference type="Proteomes" id="UP000031443"/>
    </source>
</evidence>
<reference evidence="3" key="1">
    <citation type="journal article" date="2013" name="Nat. Genet.">
        <title>The draft genomes of soft-shell turtle and green sea turtle yield insights into the development and evolution of the turtle-specific body plan.</title>
        <authorList>
            <person name="Wang Z."/>
            <person name="Pascual-Anaya J."/>
            <person name="Zadissa A."/>
            <person name="Li W."/>
            <person name="Niimura Y."/>
            <person name="Huang Z."/>
            <person name="Li C."/>
            <person name="White S."/>
            <person name="Xiong Z."/>
            <person name="Fang D."/>
            <person name="Wang B."/>
            <person name="Ming Y."/>
            <person name="Chen Y."/>
            <person name="Zheng Y."/>
            <person name="Kuraku S."/>
            <person name="Pignatelli M."/>
            <person name="Herrero J."/>
            <person name="Beal K."/>
            <person name="Nozawa M."/>
            <person name="Li Q."/>
            <person name="Wang J."/>
            <person name="Zhang H."/>
            <person name="Yu L."/>
            <person name="Shigenobu S."/>
            <person name="Wang J."/>
            <person name="Liu J."/>
            <person name="Flicek P."/>
            <person name="Searle S."/>
            <person name="Wang J."/>
            <person name="Kuratani S."/>
            <person name="Yin Y."/>
            <person name="Aken B."/>
            <person name="Zhang G."/>
            <person name="Irie N."/>
        </authorList>
    </citation>
    <scope>NUCLEOTIDE SEQUENCE [LARGE SCALE GENOMIC DNA]</scope>
</reference>
<proteinExistence type="predicted"/>
<evidence type="ECO:0000313" key="2">
    <source>
        <dbReference type="EMBL" id="EMP32483.1"/>
    </source>
</evidence>
<sequence>MPKSRESHEGTCIAVQIFVPVTTEPCFSTPPVSGGKKPPGDVEKPRDDEVEVQNWVAGKWQLLAGHSALKAVSCKQQHRKVLKEQLKRAVAETTEPEPPKKKINLLLVASDSDDENEHALVCSALDCYRAEPVISMDMSYGIVVEDEGTYESLVYLSPQAAEACAFTAREPRFNPCG</sequence>
<dbReference type="AlphaFoldDB" id="M7BKC8"/>
<organism evidence="2 3">
    <name type="scientific">Chelonia mydas</name>
    <name type="common">Green sea-turtle</name>
    <name type="synonym">Chelonia agassizi</name>
    <dbReference type="NCBI Taxonomy" id="8469"/>
    <lineage>
        <taxon>Eukaryota</taxon>
        <taxon>Metazoa</taxon>
        <taxon>Chordata</taxon>
        <taxon>Craniata</taxon>
        <taxon>Vertebrata</taxon>
        <taxon>Euteleostomi</taxon>
        <taxon>Archelosauria</taxon>
        <taxon>Testudinata</taxon>
        <taxon>Testudines</taxon>
        <taxon>Cryptodira</taxon>
        <taxon>Durocryptodira</taxon>
        <taxon>Americhelydia</taxon>
        <taxon>Chelonioidea</taxon>
        <taxon>Cheloniidae</taxon>
        <taxon>Chelonia</taxon>
    </lineage>
</organism>
<evidence type="ECO:0000256" key="1">
    <source>
        <dbReference type="SAM" id="MobiDB-lite"/>
    </source>
</evidence>
<dbReference type="EMBL" id="KB540463">
    <property type="protein sequence ID" value="EMP32483.1"/>
    <property type="molecule type" value="Genomic_DNA"/>
</dbReference>
<gene>
    <name evidence="2" type="ORF">UY3_10382</name>
</gene>